<dbReference type="PANTHER" id="PTHR46797">
    <property type="entry name" value="HTH-TYPE TRANSCRIPTIONAL REGULATOR"/>
    <property type="match status" value="1"/>
</dbReference>
<evidence type="ECO:0000256" key="1">
    <source>
        <dbReference type="ARBA" id="ARBA00023125"/>
    </source>
</evidence>
<dbReference type="PROSITE" id="PS50943">
    <property type="entry name" value="HTH_CROC1"/>
    <property type="match status" value="1"/>
</dbReference>
<feature type="domain" description="HTH cro/C1-type" evidence="2">
    <location>
        <begin position="23"/>
        <end position="78"/>
    </location>
</feature>
<dbReference type="Proteomes" id="UP000054683">
    <property type="component" value="Unassembled WGS sequence"/>
</dbReference>
<name>A0A158H5V6_9BURK</name>
<dbReference type="EMBL" id="FCOK02000025">
    <property type="protein sequence ID" value="SAL39728.1"/>
    <property type="molecule type" value="Genomic_DNA"/>
</dbReference>
<dbReference type="GO" id="GO:0005829">
    <property type="term" value="C:cytosol"/>
    <property type="evidence" value="ECO:0007669"/>
    <property type="project" value="TreeGrafter"/>
</dbReference>
<dbReference type="GO" id="GO:0003700">
    <property type="term" value="F:DNA-binding transcription factor activity"/>
    <property type="evidence" value="ECO:0007669"/>
    <property type="project" value="TreeGrafter"/>
</dbReference>
<dbReference type="AlphaFoldDB" id="A0A158H5V6"/>
<accession>A0A158H5V6</accession>
<reference evidence="3 4" key="1">
    <citation type="submission" date="2016-01" db="EMBL/GenBank/DDBJ databases">
        <authorList>
            <person name="Oliw E.H."/>
        </authorList>
    </citation>
    <scope>NUCLEOTIDE SEQUENCE [LARGE SCALE GENOMIC DNA]</scope>
    <source>
        <strain evidence="3">LMG 27134</strain>
    </source>
</reference>
<dbReference type="InterPro" id="IPR010982">
    <property type="entry name" value="Lambda_DNA-bd_dom_sf"/>
</dbReference>
<keyword evidence="1 3" id="KW-0238">DNA-binding</keyword>
<dbReference type="InterPro" id="IPR001387">
    <property type="entry name" value="Cro/C1-type_HTH"/>
</dbReference>
<dbReference type="GO" id="GO:0003677">
    <property type="term" value="F:DNA binding"/>
    <property type="evidence" value="ECO:0007669"/>
    <property type="project" value="UniProtKB-KW"/>
</dbReference>
<evidence type="ECO:0000313" key="3">
    <source>
        <dbReference type="EMBL" id="SAL39728.1"/>
    </source>
</evidence>
<protein>
    <submittedName>
        <fullName evidence="3">DNA-binding protein</fullName>
    </submittedName>
</protein>
<evidence type="ECO:0000313" key="4">
    <source>
        <dbReference type="Proteomes" id="UP000054683"/>
    </source>
</evidence>
<dbReference type="CDD" id="cd00093">
    <property type="entry name" value="HTH_XRE"/>
    <property type="match status" value="1"/>
</dbReference>
<dbReference type="SUPFAM" id="SSF47413">
    <property type="entry name" value="lambda repressor-like DNA-binding domains"/>
    <property type="match status" value="1"/>
</dbReference>
<dbReference type="Pfam" id="PF01381">
    <property type="entry name" value="HTH_3"/>
    <property type="match status" value="1"/>
</dbReference>
<proteinExistence type="predicted"/>
<dbReference type="Gene3D" id="1.10.260.40">
    <property type="entry name" value="lambda repressor-like DNA-binding domains"/>
    <property type="match status" value="1"/>
</dbReference>
<dbReference type="InterPro" id="IPR050807">
    <property type="entry name" value="TransReg_Diox_bact_type"/>
</dbReference>
<evidence type="ECO:0000259" key="2">
    <source>
        <dbReference type="PROSITE" id="PS50943"/>
    </source>
</evidence>
<organism evidence="3 4">
    <name type="scientific">Caballeronia udeis</name>
    <dbReference type="NCBI Taxonomy" id="1232866"/>
    <lineage>
        <taxon>Bacteria</taxon>
        <taxon>Pseudomonadati</taxon>
        <taxon>Pseudomonadota</taxon>
        <taxon>Betaproteobacteria</taxon>
        <taxon>Burkholderiales</taxon>
        <taxon>Burkholderiaceae</taxon>
        <taxon>Caballeronia</taxon>
    </lineage>
</organism>
<gene>
    <name evidence="3" type="ORF">AWB69_03981</name>
</gene>
<dbReference type="PANTHER" id="PTHR46797:SF1">
    <property type="entry name" value="METHYLPHOSPHONATE SYNTHASE"/>
    <property type="match status" value="1"/>
</dbReference>
<dbReference type="SMART" id="SM00530">
    <property type="entry name" value="HTH_XRE"/>
    <property type="match status" value="1"/>
</dbReference>
<sequence length="126" mass="13933">MVKAMNKTEVLKGSLSATLGRNVKKRRQELGVTQSQLAQTLSVEVETVSRYERGTVAPSFAQLEKICSALQVPAWALFSDGVDVPNTEGPSFGEQLKGLSARDREFVLSFVRNYVDHHQKAKKPDV</sequence>
<dbReference type="OrthoDB" id="9155824at2"/>